<evidence type="ECO:0000256" key="4">
    <source>
        <dbReference type="ARBA" id="ARBA00022840"/>
    </source>
</evidence>
<dbReference type="GO" id="GO:0016887">
    <property type="term" value="F:ATP hydrolysis activity"/>
    <property type="evidence" value="ECO:0007669"/>
    <property type="project" value="InterPro"/>
</dbReference>
<evidence type="ECO:0000256" key="1">
    <source>
        <dbReference type="ARBA" id="ARBA00022448"/>
    </source>
</evidence>
<dbReference type="PANTHER" id="PTHR43023">
    <property type="entry name" value="PROTEIN TRIGALACTOSYLDIACYLGLYCEROL 3, CHLOROPLASTIC"/>
    <property type="match status" value="1"/>
</dbReference>
<dbReference type="InterPro" id="IPR003439">
    <property type="entry name" value="ABC_transporter-like_ATP-bd"/>
</dbReference>
<reference evidence="6 7" key="1">
    <citation type="journal article" date="2020" name="Biotechnol. Biofuels">
        <title>New insights from the biogas microbiome by comprehensive genome-resolved metagenomics of nearly 1600 species originating from multiple anaerobic digesters.</title>
        <authorList>
            <person name="Campanaro S."/>
            <person name="Treu L."/>
            <person name="Rodriguez-R L.M."/>
            <person name="Kovalovszki A."/>
            <person name="Ziels R.M."/>
            <person name="Maus I."/>
            <person name="Zhu X."/>
            <person name="Kougias P.G."/>
            <person name="Basile A."/>
            <person name="Luo G."/>
            <person name="Schluter A."/>
            <person name="Konstantinidis K.T."/>
            <person name="Angelidaki I."/>
        </authorList>
    </citation>
    <scope>NUCLEOTIDE SEQUENCE [LARGE SCALE GENOMIC DNA]</scope>
    <source>
        <strain evidence="6">AS06rmzACSIP_256</strain>
    </source>
</reference>
<dbReference type="EMBL" id="JAAYYV010000356">
    <property type="protein sequence ID" value="NLF55268.1"/>
    <property type="molecule type" value="Genomic_DNA"/>
</dbReference>
<organism evidence="6 7">
    <name type="scientific">Thauera phenolivorans</name>
    <dbReference type="NCBI Taxonomy" id="1792543"/>
    <lineage>
        <taxon>Bacteria</taxon>
        <taxon>Pseudomonadati</taxon>
        <taxon>Pseudomonadota</taxon>
        <taxon>Betaproteobacteria</taxon>
        <taxon>Rhodocyclales</taxon>
        <taxon>Zoogloeaceae</taxon>
        <taxon>Thauera</taxon>
    </lineage>
</organism>
<gene>
    <name evidence="6" type="ORF">GX576_12890</name>
</gene>
<accession>A0A7X7LXV0</accession>
<evidence type="ECO:0000256" key="3">
    <source>
        <dbReference type="ARBA" id="ARBA00022741"/>
    </source>
</evidence>
<keyword evidence="4 6" id="KW-0067">ATP-binding</keyword>
<comment type="caution">
    <text evidence="6">The sequence shown here is derived from an EMBL/GenBank/DDBJ whole genome shotgun (WGS) entry which is preliminary data.</text>
</comment>
<dbReference type="PROSITE" id="PS50893">
    <property type="entry name" value="ABC_TRANSPORTER_2"/>
    <property type="match status" value="1"/>
</dbReference>
<evidence type="ECO:0000313" key="7">
    <source>
        <dbReference type="Proteomes" id="UP000536534"/>
    </source>
</evidence>
<keyword evidence="1" id="KW-0813">Transport</keyword>
<name>A0A7X7LXV0_9RHOO</name>
<keyword evidence="3" id="KW-0547">Nucleotide-binding</keyword>
<dbReference type="InterPro" id="IPR003593">
    <property type="entry name" value="AAA+_ATPase"/>
</dbReference>
<feature type="domain" description="ABC transporter" evidence="5">
    <location>
        <begin position="6"/>
        <end position="243"/>
    </location>
</feature>
<dbReference type="Gene3D" id="3.40.50.300">
    <property type="entry name" value="P-loop containing nucleotide triphosphate hydrolases"/>
    <property type="match status" value="1"/>
</dbReference>
<dbReference type="Pfam" id="PF00005">
    <property type="entry name" value="ABC_tran"/>
    <property type="match status" value="1"/>
</dbReference>
<dbReference type="InterPro" id="IPR027417">
    <property type="entry name" value="P-loop_NTPase"/>
</dbReference>
<evidence type="ECO:0000313" key="6">
    <source>
        <dbReference type="EMBL" id="NLF55268.1"/>
    </source>
</evidence>
<dbReference type="Proteomes" id="UP000536534">
    <property type="component" value="Unassembled WGS sequence"/>
</dbReference>
<evidence type="ECO:0000256" key="2">
    <source>
        <dbReference type="ARBA" id="ARBA00022475"/>
    </source>
</evidence>
<evidence type="ECO:0000259" key="5">
    <source>
        <dbReference type="PROSITE" id="PS50893"/>
    </source>
</evidence>
<sequence length="266" mass="27981">MVTNIVEVRGVRNQFGAQVVHDGLDLDLRRGEILSVVGGSGTGKSVLLRTIVGLNRPAAGSVTVFGEDLLNVPVARRRAIERRFGVLFQKGALFSSLTVAENVALPMIEHAGLPADEAAELAALKIALAGLPAGAGAKYPSDLSGGMVKRAALARALALDPDILFLDEPTAGLDPIGAAAFDQLILTLRDALGLTVFLVTHDLDTIHTITDRVAVLSQKRVLVNASLAEVVATDDDWIRDYFHGPRGRAAAEAAPSARAALHPEKP</sequence>
<proteinExistence type="predicted"/>
<protein>
    <submittedName>
        <fullName evidence="6">ATP-binding cassette domain-containing protein</fullName>
    </submittedName>
</protein>
<dbReference type="AlphaFoldDB" id="A0A7X7LXV0"/>
<dbReference type="SMART" id="SM00382">
    <property type="entry name" value="AAA"/>
    <property type="match status" value="1"/>
</dbReference>
<dbReference type="GO" id="GO:0005524">
    <property type="term" value="F:ATP binding"/>
    <property type="evidence" value="ECO:0007669"/>
    <property type="project" value="UniProtKB-KW"/>
</dbReference>
<keyword evidence="2" id="KW-0472">Membrane</keyword>
<dbReference type="SUPFAM" id="SSF52540">
    <property type="entry name" value="P-loop containing nucleoside triphosphate hydrolases"/>
    <property type="match status" value="1"/>
</dbReference>
<keyword evidence="2" id="KW-1003">Cell membrane</keyword>
<dbReference type="PANTHER" id="PTHR43023:SF3">
    <property type="entry name" value="PROTEIN TRIGALACTOSYLDIACYLGLYCEROL 3, CHLOROPLASTIC"/>
    <property type="match status" value="1"/>
</dbReference>